<feature type="region of interest" description="Disordered" evidence="1">
    <location>
        <begin position="54"/>
        <end position="77"/>
    </location>
</feature>
<protein>
    <submittedName>
        <fullName evidence="2">Uncharacterized protein</fullName>
    </submittedName>
</protein>
<dbReference type="Proteomes" id="UP001066276">
    <property type="component" value="Chromosome 2_2"/>
</dbReference>
<reference evidence="2" key="1">
    <citation type="journal article" date="2022" name="bioRxiv">
        <title>Sequencing and chromosome-scale assembly of the giantPleurodeles waltlgenome.</title>
        <authorList>
            <person name="Brown T."/>
            <person name="Elewa A."/>
            <person name="Iarovenko S."/>
            <person name="Subramanian E."/>
            <person name="Araus A.J."/>
            <person name="Petzold A."/>
            <person name="Susuki M."/>
            <person name="Suzuki K.-i.T."/>
            <person name="Hayashi T."/>
            <person name="Toyoda A."/>
            <person name="Oliveira C."/>
            <person name="Osipova E."/>
            <person name="Leigh N.D."/>
            <person name="Simon A."/>
            <person name="Yun M.H."/>
        </authorList>
    </citation>
    <scope>NUCLEOTIDE SEQUENCE</scope>
    <source>
        <strain evidence="2">20211129_DDA</strain>
        <tissue evidence="2">Liver</tissue>
    </source>
</reference>
<gene>
    <name evidence="2" type="ORF">NDU88_002500</name>
</gene>
<comment type="caution">
    <text evidence="2">The sequence shown here is derived from an EMBL/GenBank/DDBJ whole genome shotgun (WGS) entry which is preliminary data.</text>
</comment>
<organism evidence="2 3">
    <name type="scientific">Pleurodeles waltl</name>
    <name type="common">Iberian ribbed newt</name>
    <dbReference type="NCBI Taxonomy" id="8319"/>
    <lineage>
        <taxon>Eukaryota</taxon>
        <taxon>Metazoa</taxon>
        <taxon>Chordata</taxon>
        <taxon>Craniata</taxon>
        <taxon>Vertebrata</taxon>
        <taxon>Euteleostomi</taxon>
        <taxon>Amphibia</taxon>
        <taxon>Batrachia</taxon>
        <taxon>Caudata</taxon>
        <taxon>Salamandroidea</taxon>
        <taxon>Salamandridae</taxon>
        <taxon>Pleurodelinae</taxon>
        <taxon>Pleurodeles</taxon>
    </lineage>
</organism>
<evidence type="ECO:0000256" key="1">
    <source>
        <dbReference type="SAM" id="MobiDB-lite"/>
    </source>
</evidence>
<evidence type="ECO:0000313" key="2">
    <source>
        <dbReference type="EMBL" id="KAJ1193195.1"/>
    </source>
</evidence>
<name>A0AAV7UVS8_PLEWA</name>
<keyword evidence="3" id="KW-1185">Reference proteome</keyword>
<sequence>MCADVRAILHYTEGNSEGSGGCLLVSGRAGPEKMEREFPFGGIAAAGISERLEPRLRSGGRVSSPRRTRRLAQEARR</sequence>
<evidence type="ECO:0000313" key="3">
    <source>
        <dbReference type="Proteomes" id="UP001066276"/>
    </source>
</evidence>
<dbReference type="AlphaFoldDB" id="A0AAV7UVS8"/>
<proteinExistence type="predicted"/>
<accession>A0AAV7UVS8</accession>
<dbReference type="EMBL" id="JANPWB010000004">
    <property type="protein sequence ID" value="KAJ1193195.1"/>
    <property type="molecule type" value="Genomic_DNA"/>
</dbReference>